<dbReference type="EMBL" id="MU394406">
    <property type="protein sequence ID" value="KAI6081138.1"/>
    <property type="molecule type" value="Genomic_DNA"/>
</dbReference>
<evidence type="ECO:0000313" key="1">
    <source>
        <dbReference type="EMBL" id="KAI6081138.1"/>
    </source>
</evidence>
<keyword evidence="2" id="KW-1185">Reference proteome</keyword>
<gene>
    <name evidence="1" type="ORF">F4821DRAFT_265210</name>
</gene>
<reference evidence="1 2" key="1">
    <citation type="journal article" date="2022" name="New Phytol.">
        <title>Ecological generalism drives hyperdiversity of secondary metabolite gene clusters in xylarialean endophytes.</title>
        <authorList>
            <person name="Franco M.E.E."/>
            <person name="Wisecaver J.H."/>
            <person name="Arnold A.E."/>
            <person name="Ju Y.M."/>
            <person name="Slot J.C."/>
            <person name="Ahrendt S."/>
            <person name="Moore L.P."/>
            <person name="Eastman K.E."/>
            <person name="Scott K."/>
            <person name="Konkel Z."/>
            <person name="Mondo S.J."/>
            <person name="Kuo A."/>
            <person name="Hayes R.D."/>
            <person name="Haridas S."/>
            <person name="Andreopoulos B."/>
            <person name="Riley R."/>
            <person name="LaButti K."/>
            <person name="Pangilinan J."/>
            <person name="Lipzen A."/>
            <person name="Amirebrahimi M."/>
            <person name="Yan J."/>
            <person name="Adam C."/>
            <person name="Keymanesh K."/>
            <person name="Ng V."/>
            <person name="Louie K."/>
            <person name="Northen T."/>
            <person name="Drula E."/>
            <person name="Henrissat B."/>
            <person name="Hsieh H.M."/>
            <person name="Youens-Clark K."/>
            <person name="Lutzoni F."/>
            <person name="Miadlikowska J."/>
            <person name="Eastwood D.C."/>
            <person name="Hamelin R.C."/>
            <person name="Grigoriev I.V."/>
            <person name="U'Ren J.M."/>
        </authorList>
    </citation>
    <scope>NUCLEOTIDE SEQUENCE [LARGE SCALE GENOMIC DNA]</scope>
    <source>
        <strain evidence="1 2">ER1909</strain>
    </source>
</reference>
<protein>
    <submittedName>
        <fullName evidence="1">Uncharacterized protein</fullName>
    </submittedName>
</protein>
<comment type="caution">
    <text evidence="1">The sequence shown here is derived from an EMBL/GenBank/DDBJ whole genome shotgun (WGS) entry which is preliminary data.</text>
</comment>
<sequence>MAESVLAVFGASATVIQLGDAALKLCRHISEFAGELQDAKGEIENLRKTLDDTSSLIRSLTEMDHERLPQVIVYIREFHGILTSLRNCLPPDSTLSFSQRFRFVFRKKKVILAMKQLEACKISASLALNIFSKVEGSQILSAVQGVSRQQEHIFAAISDMTTQVQSVQLNVDARRFHPEWLRVNETIPTTNEDTSNPDRETTSKVDDPSSCIETQAHHDMVLDRKLSKVTNVTTQTEQPVGVSEIDSCTKRSIRGQIEIHVSKRSEYTRSTWTTVMLRTVQLRCRRAHINSSSASYFSIEIDIIPHGVIRWLVPMGVSLSYTNMPDDAGYYSICPRILTFNLIPKDAPVWGVIREDDADALQRMIMNREVGVRDCTESGVTLLKEALRYRSMACCRYLMSGTTLSRSALLEIENIHDMAQFSAQACVIHVYTGSEGYNHHMEEFFEGFRDRDAQRLKGLLRLAMEYGLGSGVVDLGSMERWVKLWRRFSEPGRVYDTHSYLTHIRDFDHGHAWVKDHLEFWVHFCWKRGGDLNDVMESWDGGMVPLEYAIGKAARGLAPDCPDELWCELDCTVVKTYRLMSVLIAAGADVSNMREVNGRLRSLTDLATEKGVKDQWEEALRECGYDPVDVRREDARRRVAAGYKIEELL</sequence>
<organism evidence="1 2">
    <name type="scientific">Hypoxylon rubiginosum</name>
    <dbReference type="NCBI Taxonomy" id="110542"/>
    <lineage>
        <taxon>Eukaryota</taxon>
        <taxon>Fungi</taxon>
        <taxon>Dikarya</taxon>
        <taxon>Ascomycota</taxon>
        <taxon>Pezizomycotina</taxon>
        <taxon>Sordariomycetes</taxon>
        <taxon>Xylariomycetidae</taxon>
        <taxon>Xylariales</taxon>
        <taxon>Hypoxylaceae</taxon>
        <taxon>Hypoxylon</taxon>
    </lineage>
</organism>
<proteinExistence type="predicted"/>
<accession>A0ACC0CL61</accession>
<dbReference type="Proteomes" id="UP001497680">
    <property type="component" value="Unassembled WGS sequence"/>
</dbReference>
<evidence type="ECO:0000313" key="2">
    <source>
        <dbReference type="Proteomes" id="UP001497680"/>
    </source>
</evidence>
<name>A0ACC0CL61_9PEZI</name>